<name>A0ABZ1CKP5_9PROT</name>
<protein>
    <recommendedName>
        <fullName evidence="4">Small integral membrane protein</fullName>
    </recommendedName>
</protein>
<sequence>MKLSQIGGEQRNNYVSYVENRWAQLQERIVGRAEAAWKYLMLTNSGSAVAVLSFMGAYKTITPIPHAHWMLVAFLLGLVLVGLGHATAYYRATWLFSGWRMDISKFYADELEWGEVLARDNDRSSYFILADVIAWLSFACFFAGLGFGVYDLTTL</sequence>
<evidence type="ECO:0008006" key="4">
    <source>
        <dbReference type="Google" id="ProtNLM"/>
    </source>
</evidence>
<dbReference type="Proteomes" id="UP001334732">
    <property type="component" value="Chromosome"/>
</dbReference>
<feature type="transmembrane region" description="Helical" evidence="1">
    <location>
        <begin position="36"/>
        <end position="57"/>
    </location>
</feature>
<feature type="transmembrane region" description="Helical" evidence="1">
    <location>
        <begin position="126"/>
        <end position="150"/>
    </location>
</feature>
<proteinExistence type="predicted"/>
<dbReference type="RefSeq" id="WP_324779039.1">
    <property type="nucleotide sequence ID" value="NZ_CP141769.1"/>
</dbReference>
<evidence type="ECO:0000256" key="1">
    <source>
        <dbReference type="SAM" id="Phobius"/>
    </source>
</evidence>
<gene>
    <name evidence="2" type="ORF">VA613_10885</name>
</gene>
<feature type="transmembrane region" description="Helical" evidence="1">
    <location>
        <begin position="69"/>
        <end position="90"/>
    </location>
</feature>
<accession>A0ABZ1CKP5</accession>
<evidence type="ECO:0000313" key="2">
    <source>
        <dbReference type="EMBL" id="WRS38508.1"/>
    </source>
</evidence>
<evidence type="ECO:0000313" key="3">
    <source>
        <dbReference type="Proteomes" id="UP001334732"/>
    </source>
</evidence>
<keyword evidence="1" id="KW-1133">Transmembrane helix</keyword>
<dbReference type="EMBL" id="CP141769">
    <property type="protein sequence ID" value="WRS38508.1"/>
    <property type="molecule type" value="Genomic_DNA"/>
</dbReference>
<keyword evidence="1" id="KW-0472">Membrane</keyword>
<keyword evidence="1" id="KW-0812">Transmembrane</keyword>
<organism evidence="2 3">
    <name type="scientific">Thiobacillus sedimenti</name>
    <dbReference type="NCBI Taxonomy" id="3110231"/>
    <lineage>
        <taxon>Bacteria</taxon>
        <taxon>Pseudomonadati</taxon>
        <taxon>Pseudomonadota</taxon>
        <taxon>Betaproteobacteria</taxon>
        <taxon>Nitrosomonadales</taxon>
        <taxon>Thiobacillaceae</taxon>
        <taxon>Thiobacillus</taxon>
    </lineage>
</organism>
<reference evidence="2 3" key="1">
    <citation type="submission" date="2023-12" db="EMBL/GenBank/DDBJ databases">
        <title>Thiobacillus sedimentum sp. nov., a chemolithoautotrophic sulfur-oxidizing bacterium isolated from freshwater sediment.</title>
        <authorList>
            <person name="Luo J."/>
            <person name="Dai C."/>
        </authorList>
    </citation>
    <scope>NUCLEOTIDE SEQUENCE [LARGE SCALE GENOMIC DNA]</scope>
    <source>
        <strain evidence="2 3">SCUT-2</strain>
    </source>
</reference>
<keyword evidence="3" id="KW-1185">Reference proteome</keyword>